<dbReference type="PANTHER" id="PTHR45913:SF21">
    <property type="entry name" value="DUF4371 DOMAIN-CONTAINING PROTEIN"/>
    <property type="match status" value="1"/>
</dbReference>
<proteinExistence type="predicted"/>
<dbReference type="OrthoDB" id="10000786at2759"/>
<protein>
    <submittedName>
        <fullName evidence="1">Uncharacterized protein</fullName>
    </submittedName>
</protein>
<dbReference type="EMBL" id="LWCA01000294">
    <property type="protein sequence ID" value="OAF69356.1"/>
    <property type="molecule type" value="Genomic_DNA"/>
</dbReference>
<reference evidence="1 2" key="1">
    <citation type="submission" date="2016-04" db="EMBL/GenBank/DDBJ databases">
        <title>The genome of Intoshia linei affirms orthonectids as highly simplified spiralians.</title>
        <authorList>
            <person name="Mikhailov K.V."/>
            <person name="Slusarev G.S."/>
            <person name="Nikitin M.A."/>
            <person name="Logacheva M.D."/>
            <person name="Penin A."/>
            <person name="Aleoshin V."/>
            <person name="Panchin Y.V."/>
        </authorList>
    </citation>
    <scope>NUCLEOTIDE SEQUENCE [LARGE SCALE GENOMIC DNA]</scope>
    <source>
        <strain evidence="1">Intl2013</strain>
        <tissue evidence="1">Whole animal</tissue>
    </source>
</reference>
<dbReference type="Proteomes" id="UP000078046">
    <property type="component" value="Unassembled WGS sequence"/>
</dbReference>
<keyword evidence="2" id="KW-1185">Reference proteome</keyword>
<evidence type="ECO:0000313" key="1">
    <source>
        <dbReference type="EMBL" id="OAF69356.1"/>
    </source>
</evidence>
<gene>
    <name evidence="1" type="ORF">A3Q56_02896</name>
</gene>
<organism evidence="1 2">
    <name type="scientific">Intoshia linei</name>
    <dbReference type="NCBI Taxonomy" id="1819745"/>
    <lineage>
        <taxon>Eukaryota</taxon>
        <taxon>Metazoa</taxon>
        <taxon>Spiralia</taxon>
        <taxon>Lophotrochozoa</taxon>
        <taxon>Mesozoa</taxon>
        <taxon>Orthonectida</taxon>
        <taxon>Rhopaluridae</taxon>
        <taxon>Intoshia</taxon>
    </lineage>
</organism>
<comment type="caution">
    <text evidence="1">The sequence shown here is derived from an EMBL/GenBank/DDBJ whole genome shotgun (WGS) entry which is preliminary data.</text>
</comment>
<feature type="non-terminal residue" evidence="1">
    <location>
        <position position="1"/>
    </location>
</feature>
<accession>A0A177B522</accession>
<sequence length="133" mass="15152">KKLFDLLSHTTTNFSLAIHKSTDATDSAQLLIFAKVIDQNFNLFEKFLGMQTITGQARGLDVYNQVNGLFVQYDLKKENMISICNFKSNNYFYFLLWPLGIFARQIWPPIVQSSPTPGLGRRAGLVILYCSIH</sequence>
<dbReference type="PANTHER" id="PTHR45913">
    <property type="entry name" value="EPM2A-INTERACTING PROTEIN 1"/>
    <property type="match status" value="1"/>
</dbReference>
<evidence type="ECO:0000313" key="2">
    <source>
        <dbReference type="Proteomes" id="UP000078046"/>
    </source>
</evidence>
<dbReference type="AlphaFoldDB" id="A0A177B522"/>
<name>A0A177B522_9BILA</name>